<organism evidence="1 2">
    <name type="scientific">Thioflavicoccus mobilis 8321</name>
    <dbReference type="NCBI Taxonomy" id="765912"/>
    <lineage>
        <taxon>Bacteria</taxon>
        <taxon>Pseudomonadati</taxon>
        <taxon>Pseudomonadota</taxon>
        <taxon>Gammaproteobacteria</taxon>
        <taxon>Chromatiales</taxon>
        <taxon>Chromatiaceae</taxon>
        <taxon>Thioflavicoccus</taxon>
    </lineage>
</organism>
<accession>L0H137</accession>
<dbReference type="EMBL" id="CP003051">
    <property type="protein sequence ID" value="AGA91299.1"/>
    <property type="molecule type" value="Genomic_DNA"/>
</dbReference>
<keyword evidence="2" id="KW-1185">Reference proteome</keyword>
<gene>
    <name evidence="1" type="ORF">Thimo_2575</name>
</gene>
<evidence type="ECO:0000313" key="2">
    <source>
        <dbReference type="Proteomes" id="UP000010816"/>
    </source>
</evidence>
<protein>
    <submittedName>
        <fullName evidence="1">Uncharacterized protein</fullName>
    </submittedName>
</protein>
<dbReference type="AlphaFoldDB" id="L0H137"/>
<evidence type="ECO:0000313" key="1">
    <source>
        <dbReference type="EMBL" id="AGA91299.1"/>
    </source>
</evidence>
<dbReference type="HOGENOM" id="CLU_2703671_0_0_6"/>
<reference evidence="1 2" key="1">
    <citation type="submission" date="2011-09" db="EMBL/GenBank/DDBJ databases">
        <title>Complete sequence of chromosome of Thioflavicoccus mobilis 8321.</title>
        <authorList>
            <consortium name="US DOE Joint Genome Institute"/>
            <person name="Lucas S."/>
            <person name="Han J."/>
            <person name="Lapidus A."/>
            <person name="Cheng J.-F."/>
            <person name="Goodwin L."/>
            <person name="Pitluck S."/>
            <person name="Peters L."/>
            <person name="Ovchinnikova G."/>
            <person name="Lu M."/>
            <person name="Detter J.C."/>
            <person name="Han C."/>
            <person name="Tapia R."/>
            <person name="Land M."/>
            <person name="Hauser L."/>
            <person name="Kyrpides N."/>
            <person name="Ivanova N."/>
            <person name="Pagani I."/>
            <person name="Vogl K."/>
            <person name="Liu Z."/>
            <person name="Imhoff J."/>
            <person name="Thiel V."/>
            <person name="Frigaard N.-U."/>
            <person name="Bryant D."/>
            <person name="Woyke T."/>
        </authorList>
    </citation>
    <scope>NUCLEOTIDE SEQUENCE [LARGE SCALE GENOMIC DNA]</scope>
    <source>
        <strain evidence="1 2">8321</strain>
    </source>
</reference>
<sequence length="73" mass="7864">MASAILSLKANMVHVFMFVDALCINPFNTEFNGVSDGADYVTPSTAAASHRRLTARLTVMRLTPKCSAIACML</sequence>
<name>L0H137_9GAMM</name>
<dbReference type="KEGG" id="tmb:Thimo_2575"/>
<proteinExistence type="predicted"/>
<dbReference type="Proteomes" id="UP000010816">
    <property type="component" value="Chromosome"/>
</dbReference>
<dbReference type="STRING" id="765912.Thimo_2575"/>